<evidence type="ECO:0000256" key="8">
    <source>
        <dbReference type="ARBA" id="ARBA00048689"/>
    </source>
</evidence>
<dbReference type="GO" id="GO:0016757">
    <property type="term" value="F:glycosyltransferase activity"/>
    <property type="evidence" value="ECO:0007669"/>
    <property type="project" value="UniProtKB-KW"/>
</dbReference>
<dbReference type="Proteomes" id="UP000886786">
    <property type="component" value="Unassembled WGS sequence"/>
</dbReference>
<dbReference type="PANTHER" id="PTHR48090">
    <property type="entry name" value="UNDECAPRENYL-PHOSPHATE 4-DEOXY-4-FORMAMIDO-L-ARABINOSE TRANSFERASE-RELATED"/>
    <property type="match status" value="1"/>
</dbReference>
<organism evidence="11 12">
    <name type="scientific">Candidatus Coprosoma intestinipullorum</name>
    <dbReference type="NCBI Taxonomy" id="2840752"/>
    <lineage>
        <taxon>Bacteria</taxon>
        <taxon>Bacillati</taxon>
        <taxon>Bacillota</taxon>
        <taxon>Bacillota incertae sedis</taxon>
        <taxon>Candidatus Coprosoma</taxon>
    </lineage>
</organism>
<reference evidence="11" key="1">
    <citation type="submission" date="2020-10" db="EMBL/GenBank/DDBJ databases">
        <authorList>
            <person name="Gilroy R."/>
        </authorList>
    </citation>
    <scope>NUCLEOTIDE SEQUENCE</scope>
    <source>
        <strain evidence="11">CHK147-3167</strain>
    </source>
</reference>
<dbReference type="Gene3D" id="3.90.550.10">
    <property type="entry name" value="Spore Coat Polysaccharide Biosynthesis Protein SpsA, Chain A"/>
    <property type="match status" value="1"/>
</dbReference>
<comment type="catalytic activity">
    <reaction evidence="9">
        <text>an NDP-alpha-D-glucose + (2R)-3-phosphoglycerate = (2R)-2-O-(alpha-D-glucopyranosyl)-3-phospho-glycerate + a ribonucleoside 5'-diphosphate + H(+)</text>
        <dbReference type="Rhea" id="RHEA:47244"/>
        <dbReference type="ChEBI" id="CHEBI:15378"/>
        <dbReference type="ChEBI" id="CHEBI:57930"/>
        <dbReference type="ChEBI" id="CHEBI:58272"/>
        <dbReference type="ChEBI" id="CHEBI:62600"/>
        <dbReference type="ChEBI" id="CHEBI:76533"/>
        <dbReference type="EC" id="2.4.1.266"/>
    </reaction>
    <physiologicalReaction direction="left-to-right" evidence="9">
        <dbReference type="Rhea" id="RHEA:47245"/>
    </physiologicalReaction>
</comment>
<keyword evidence="4" id="KW-0808">Transferase</keyword>
<sequence>MKKIAVCLPSYNEEDNIENITMKIDKALRSVSKNYRCVIVNCDSGSTDKTNEIFRSLKTRVKKVSILNKEKGKGVNIISFMDYCYKNNIDYAFTFDADLTSFEEEWIYKILDKLKDNDFVVPIYKRRRYEGNTTNHLMIPLIYYYYGVIVRQPIGGDYGFNKSYIKKFQKYKTDFIRGYGIDIFMFLLALKEVRVSEVSLGFKRHKPSYGKMEKIFKEVLISFDKTRKYLGDIDNISFSGEGILSIDSSLDEEFYDHYRVRDTYNFKLEESNWVLTLKKYLKYSRIDNLSEFLASFRCYTKAYWREFKDKSPEECERQIYDLAYLLKEEKVCL</sequence>
<comment type="similarity">
    <text evidence="2">Belongs to the glycosyltransferase 2 family.</text>
</comment>
<dbReference type="AlphaFoldDB" id="A0A9D1CYS5"/>
<dbReference type="SUPFAM" id="SSF53448">
    <property type="entry name" value="Nucleotide-diphospho-sugar transferases"/>
    <property type="match status" value="1"/>
</dbReference>
<name>A0A9D1CYS5_9FIRM</name>
<evidence type="ECO:0000256" key="1">
    <source>
        <dbReference type="ARBA" id="ARBA00001946"/>
    </source>
</evidence>
<comment type="cofactor">
    <cofactor evidence="1">
        <name>Mg(2+)</name>
        <dbReference type="ChEBI" id="CHEBI:18420"/>
    </cofactor>
</comment>
<accession>A0A9D1CYS5</accession>
<evidence type="ECO:0000313" key="12">
    <source>
        <dbReference type="Proteomes" id="UP000886786"/>
    </source>
</evidence>
<comment type="caution">
    <text evidence="11">The sequence shown here is derived from an EMBL/GenBank/DDBJ whole genome shotgun (WGS) entry which is preliminary data.</text>
</comment>
<comment type="catalytic activity">
    <reaction evidence="8">
        <text>(2R)-3-phosphoglycerate + UDP-alpha-D-glucose = (2R)-2-O-(alpha-D-glucopyranosyl)-3-phospho-glycerate + UDP + H(+)</text>
        <dbReference type="Rhea" id="RHEA:31319"/>
        <dbReference type="ChEBI" id="CHEBI:15378"/>
        <dbReference type="ChEBI" id="CHEBI:58223"/>
        <dbReference type="ChEBI" id="CHEBI:58272"/>
        <dbReference type="ChEBI" id="CHEBI:58885"/>
        <dbReference type="ChEBI" id="CHEBI:62600"/>
        <dbReference type="EC" id="2.4.1.266"/>
    </reaction>
    <physiologicalReaction direction="left-to-right" evidence="8">
        <dbReference type="Rhea" id="RHEA:31320"/>
    </physiologicalReaction>
</comment>
<evidence type="ECO:0000256" key="7">
    <source>
        <dbReference type="ARBA" id="ARBA00040894"/>
    </source>
</evidence>
<dbReference type="InterPro" id="IPR001173">
    <property type="entry name" value="Glyco_trans_2-like"/>
</dbReference>
<keyword evidence="3" id="KW-0328">Glycosyltransferase</keyword>
<feature type="domain" description="Glycosyltransferase 2-like" evidence="10">
    <location>
        <begin position="6"/>
        <end position="138"/>
    </location>
</feature>
<protein>
    <recommendedName>
        <fullName evidence="7">Glucosyl-3-phosphoglycerate synthase</fullName>
        <ecNumber evidence="6">2.4.1.266</ecNumber>
    </recommendedName>
</protein>
<dbReference type="EMBL" id="DVFV01000122">
    <property type="protein sequence ID" value="HIQ91353.1"/>
    <property type="molecule type" value="Genomic_DNA"/>
</dbReference>
<evidence type="ECO:0000313" key="11">
    <source>
        <dbReference type="EMBL" id="HIQ91353.1"/>
    </source>
</evidence>
<dbReference type="PANTHER" id="PTHR48090:SF10">
    <property type="entry name" value="GLUCOSYL-3-PHOSPHOGLYCERATE SYNTHASE"/>
    <property type="match status" value="1"/>
</dbReference>
<evidence type="ECO:0000256" key="4">
    <source>
        <dbReference type="ARBA" id="ARBA00022679"/>
    </source>
</evidence>
<reference evidence="11" key="2">
    <citation type="journal article" date="2021" name="PeerJ">
        <title>Extensive microbial diversity within the chicken gut microbiome revealed by metagenomics and culture.</title>
        <authorList>
            <person name="Gilroy R."/>
            <person name="Ravi A."/>
            <person name="Getino M."/>
            <person name="Pursley I."/>
            <person name="Horton D.L."/>
            <person name="Alikhan N.F."/>
            <person name="Baker D."/>
            <person name="Gharbi K."/>
            <person name="Hall N."/>
            <person name="Watson M."/>
            <person name="Adriaenssens E.M."/>
            <person name="Foster-Nyarko E."/>
            <person name="Jarju S."/>
            <person name="Secka A."/>
            <person name="Antonio M."/>
            <person name="Oren A."/>
            <person name="Chaudhuri R.R."/>
            <person name="La Ragione R."/>
            <person name="Hildebrand F."/>
            <person name="Pallen M.J."/>
        </authorList>
    </citation>
    <scope>NUCLEOTIDE SEQUENCE</scope>
    <source>
        <strain evidence="11">CHK147-3167</strain>
    </source>
</reference>
<evidence type="ECO:0000256" key="6">
    <source>
        <dbReference type="ARBA" id="ARBA00039022"/>
    </source>
</evidence>
<dbReference type="EC" id="2.4.1.266" evidence="6"/>
<evidence type="ECO:0000256" key="3">
    <source>
        <dbReference type="ARBA" id="ARBA00022676"/>
    </source>
</evidence>
<dbReference type="InterPro" id="IPR029044">
    <property type="entry name" value="Nucleotide-diphossugar_trans"/>
</dbReference>
<dbReference type="Pfam" id="PF00535">
    <property type="entry name" value="Glycos_transf_2"/>
    <property type="match status" value="1"/>
</dbReference>
<evidence type="ECO:0000256" key="2">
    <source>
        <dbReference type="ARBA" id="ARBA00006739"/>
    </source>
</evidence>
<evidence type="ECO:0000259" key="10">
    <source>
        <dbReference type="Pfam" id="PF00535"/>
    </source>
</evidence>
<evidence type="ECO:0000256" key="5">
    <source>
        <dbReference type="ARBA" id="ARBA00022842"/>
    </source>
</evidence>
<gene>
    <name evidence="11" type="ORF">IAB27_07020</name>
</gene>
<evidence type="ECO:0000256" key="9">
    <source>
        <dbReference type="ARBA" id="ARBA00048997"/>
    </source>
</evidence>
<dbReference type="InterPro" id="IPR050256">
    <property type="entry name" value="Glycosyltransferase_2"/>
</dbReference>
<keyword evidence="5" id="KW-0460">Magnesium</keyword>
<proteinExistence type="inferred from homology"/>